<dbReference type="AlphaFoldDB" id="H3GDX5"/>
<dbReference type="VEuPathDB" id="FungiDB:KRP22_13551"/>
<dbReference type="InterPro" id="IPR036291">
    <property type="entry name" value="NAD(P)-bd_dom_sf"/>
</dbReference>
<dbReference type="Proteomes" id="UP000005238">
    <property type="component" value="Unassembled WGS sequence"/>
</dbReference>
<dbReference type="HOGENOM" id="CLU_487049_0_0_1"/>
<reference evidence="5" key="1">
    <citation type="journal article" date="2006" name="Science">
        <title>Phytophthora genome sequences uncover evolutionary origins and mechanisms of pathogenesis.</title>
        <authorList>
            <person name="Tyler B.M."/>
            <person name="Tripathy S."/>
            <person name="Zhang X."/>
            <person name="Dehal P."/>
            <person name="Jiang R.H."/>
            <person name="Aerts A."/>
            <person name="Arredondo F.D."/>
            <person name="Baxter L."/>
            <person name="Bensasson D."/>
            <person name="Beynon J.L."/>
            <person name="Chapman J."/>
            <person name="Damasceno C.M."/>
            <person name="Dorrance A.E."/>
            <person name="Dou D."/>
            <person name="Dickerman A.W."/>
            <person name="Dubchak I.L."/>
            <person name="Garbelotto M."/>
            <person name="Gijzen M."/>
            <person name="Gordon S.G."/>
            <person name="Govers F."/>
            <person name="Grunwald N.J."/>
            <person name="Huang W."/>
            <person name="Ivors K.L."/>
            <person name="Jones R.W."/>
            <person name="Kamoun S."/>
            <person name="Krampis K."/>
            <person name="Lamour K.H."/>
            <person name="Lee M.K."/>
            <person name="McDonald W.H."/>
            <person name="Medina M."/>
            <person name="Meijer H.J."/>
            <person name="Nordberg E.K."/>
            <person name="Maclean D.J."/>
            <person name="Ospina-Giraldo M.D."/>
            <person name="Morris P.F."/>
            <person name="Phuntumart V."/>
            <person name="Putnam N.H."/>
            <person name="Rash S."/>
            <person name="Rose J.K."/>
            <person name="Sakihama Y."/>
            <person name="Salamov A.A."/>
            <person name="Savidor A."/>
            <person name="Scheuring C.F."/>
            <person name="Smith B.M."/>
            <person name="Sobral B.W."/>
            <person name="Terry A."/>
            <person name="Torto-Alalibo T.A."/>
            <person name="Win J."/>
            <person name="Xu Z."/>
            <person name="Zhang H."/>
            <person name="Grigoriev I.V."/>
            <person name="Rokhsar D.S."/>
            <person name="Boore J.L."/>
        </authorList>
    </citation>
    <scope>NUCLEOTIDE SEQUENCE [LARGE SCALE GENOMIC DNA]</scope>
    <source>
        <strain evidence="5">Pr102</strain>
    </source>
</reference>
<dbReference type="GO" id="GO:0016491">
    <property type="term" value="F:oxidoreductase activity"/>
    <property type="evidence" value="ECO:0007669"/>
    <property type="project" value="InterPro"/>
</dbReference>
<feature type="coiled-coil region" evidence="1">
    <location>
        <begin position="63"/>
        <end position="90"/>
    </location>
</feature>
<evidence type="ECO:0000259" key="3">
    <source>
        <dbReference type="SMART" id="SM00829"/>
    </source>
</evidence>
<dbReference type="SUPFAM" id="SSF51735">
    <property type="entry name" value="NAD(P)-binding Rossmann-fold domains"/>
    <property type="match status" value="1"/>
</dbReference>
<feature type="region of interest" description="Disordered" evidence="2">
    <location>
        <begin position="1"/>
        <end position="62"/>
    </location>
</feature>
<feature type="compositionally biased region" description="Basic and acidic residues" evidence="2">
    <location>
        <begin position="13"/>
        <end position="33"/>
    </location>
</feature>
<dbReference type="InterPro" id="IPR020843">
    <property type="entry name" value="ER"/>
</dbReference>
<feature type="compositionally biased region" description="Polar residues" evidence="2">
    <location>
        <begin position="1"/>
        <end position="12"/>
    </location>
</feature>
<evidence type="ECO:0000256" key="1">
    <source>
        <dbReference type="SAM" id="Coils"/>
    </source>
</evidence>
<dbReference type="InParanoid" id="H3GDX5"/>
<dbReference type="STRING" id="164328.H3GDX5"/>
<evidence type="ECO:0000313" key="4">
    <source>
        <dbReference type="EnsemblProtists" id="Phyra73796"/>
    </source>
</evidence>
<dbReference type="SMART" id="SM00829">
    <property type="entry name" value="PKS_ER"/>
    <property type="match status" value="1"/>
</dbReference>
<dbReference type="PANTHER" id="PTHR44013:SF1">
    <property type="entry name" value="ZINC-TYPE ALCOHOL DEHYDROGENASE-LIKE PROTEIN C16A3.02C"/>
    <property type="match status" value="1"/>
</dbReference>
<evidence type="ECO:0000256" key="2">
    <source>
        <dbReference type="SAM" id="MobiDB-lite"/>
    </source>
</evidence>
<dbReference type="EnsemblProtists" id="Phyra73796">
    <property type="protein sequence ID" value="Phyra73796"/>
    <property type="gene ID" value="Phyra73796"/>
</dbReference>
<feature type="coiled-coil region" evidence="1">
    <location>
        <begin position="156"/>
        <end position="183"/>
    </location>
</feature>
<dbReference type="InterPro" id="IPR052733">
    <property type="entry name" value="Chloroplast_QOR"/>
</dbReference>
<evidence type="ECO:0000313" key="5">
    <source>
        <dbReference type="Proteomes" id="UP000005238"/>
    </source>
</evidence>
<dbReference type="VEuPathDB" id="FungiDB:KRP23_10748"/>
<name>H3GDX5_PHYRM</name>
<keyword evidence="1" id="KW-0175">Coiled coil</keyword>
<organism evidence="4 5">
    <name type="scientific">Phytophthora ramorum</name>
    <name type="common">Sudden oak death agent</name>
    <dbReference type="NCBI Taxonomy" id="164328"/>
    <lineage>
        <taxon>Eukaryota</taxon>
        <taxon>Sar</taxon>
        <taxon>Stramenopiles</taxon>
        <taxon>Oomycota</taxon>
        <taxon>Peronosporomycetes</taxon>
        <taxon>Peronosporales</taxon>
        <taxon>Peronosporaceae</taxon>
        <taxon>Phytophthora</taxon>
    </lineage>
</organism>
<dbReference type="Pfam" id="PF13602">
    <property type="entry name" value="ADH_zinc_N_2"/>
    <property type="match status" value="1"/>
</dbReference>
<dbReference type="eggNOG" id="KOG1198">
    <property type="taxonomic scope" value="Eukaryota"/>
</dbReference>
<dbReference type="VEuPathDB" id="FungiDB:KRP23_10747"/>
<dbReference type="Gene3D" id="3.90.180.10">
    <property type="entry name" value="Medium-chain alcohol dehydrogenases, catalytic domain"/>
    <property type="match status" value="2"/>
</dbReference>
<feature type="region of interest" description="Disordered" evidence="2">
    <location>
        <begin position="232"/>
        <end position="268"/>
    </location>
</feature>
<sequence length="560" mass="62314">MESSPSFSFTTPEQRRQRFRDGSNDADSEDWHFRNGPSPIVAPRFQGEEQDESKEQDEHWDFAHSHFRRRNRLETRLEELQKDVASLTVKLRSNGNRSTSLDASSFLLTPQEKVEEVKSYKTPKTVEKRRREGKDQVTGKGGVSAQSSTVRTLRELHNVTTERDQLKFELEKTKRALVVAEKKCQDAVKSKKAYEKLKAHCDSLQESLDLSEKIRVRQKKLLQQLQLQQQRVAGRKEKEGAKTRTATRKAAVDEHRQAPTKKRPPSFQPLATMVNVPATFKSLEYATFGNFLEVATMNPDTVQKPLQPGDVCVQIVSAAVNPIDYKLAQYGAAILPGFKISDAVHAMAGMTATGSVAEFLDVDAKLLALKPSKMSFNEAASVPLAGQASYQALVTYGKLQANQPGYWRVRFGLDAEVATTTNARNVALVKSLGADQVVGYTTERWGNVLAEHSVDLIYDCDMESGSWNEDVHKILKPESGVLVTLGQVPDAIKVPIGAVLHQMVGMPSSEYLKQLTTWVEAGELKKVIDSVYSLENISGAFKKLMDGHAKGKIVIEVAEQ</sequence>
<accession>H3GDX5</accession>
<feature type="domain" description="Enoyl reductase (ER)" evidence="3">
    <location>
        <begin position="289"/>
        <end position="555"/>
    </location>
</feature>
<proteinExistence type="predicted"/>
<dbReference type="InterPro" id="IPR011032">
    <property type="entry name" value="GroES-like_sf"/>
</dbReference>
<dbReference type="VEuPathDB" id="FungiDB:KRP22_1856"/>
<reference evidence="4" key="2">
    <citation type="submission" date="2015-06" db="UniProtKB">
        <authorList>
            <consortium name="EnsemblProtists"/>
        </authorList>
    </citation>
    <scope>IDENTIFICATION</scope>
    <source>
        <strain evidence="4">Pr102</strain>
    </source>
</reference>
<dbReference type="Gene3D" id="3.40.50.720">
    <property type="entry name" value="NAD(P)-binding Rossmann-like Domain"/>
    <property type="match status" value="1"/>
</dbReference>
<dbReference type="PANTHER" id="PTHR44013">
    <property type="entry name" value="ZINC-TYPE ALCOHOL DEHYDROGENASE-LIKE PROTEIN C16A3.02C"/>
    <property type="match status" value="1"/>
</dbReference>
<protein>
    <recommendedName>
        <fullName evidence="3">Enoyl reductase (ER) domain-containing protein</fullName>
    </recommendedName>
</protein>
<dbReference type="SUPFAM" id="SSF50129">
    <property type="entry name" value="GroES-like"/>
    <property type="match status" value="1"/>
</dbReference>
<keyword evidence="5" id="KW-1185">Reference proteome</keyword>
<dbReference type="EMBL" id="DS566002">
    <property type="status" value="NOT_ANNOTATED_CDS"/>
    <property type="molecule type" value="Genomic_DNA"/>
</dbReference>
<dbReference type="CDD" id="cd05289">
    <property type="entry name" value="MDR_like_2"/>
    <property type="match status" value="1"/>
</dbReference>